<accession>A0A8H3DF35</accession>
<evidence type="ECO:0000313" key="3">
    <source>
        <dbReference type="Proteomes" id="UP000663853"/>
    </source>
</evidence>
<feature type="region of interest" description="Disordered" evidence="1">
    <location>
        <begin position="57"/>
        <end position="177"/>
    </location>
</feature>
<gene>
    <name evidence="2" type="ORF">RDB_LOCUS153131</name>
</gene>
<comment type="caution">
    <text evidence="2">The sequence shown here is derived from an EMBL/GenBank/DDBJ whole genome shotgun (WGS) entry which is preliminary data.</text>
</comment>
<proteinExistence type="predicted"/>
<organism evidence="2 3">
    <name type="scientific">Rhizoctonia solani</name>
    <dbReference type="NCBI Taxonomy" id="456999"/>
    <lineage>
        <taxon>Eukaryota</taxon>
        <taxon>Fungi</taxon>
        <taxon>Dikarya</taxon>
        <taxon>Basidiomycota</taxon>
        <taxon>Agaricomycotina</taxon>
        <taxon>Agaricomycetes</taxon>
        <taxon>Cantharellales</taxon>
        <taxon>Ceratobasidiaceae</taxon>
        <taxon>Rhizoctonia</taxon>
    </lineage>
</organism>
<protein>
    <recommendedName>
        <fullName evidence="4">DUF1742-domain-containing protein</fullName>
    </recommendedName>
</protein>
<dbReference type="EMBL" id="CAJMXA010003889">
    <property type="protein sequence ID" value="CAE6522947.1"/>
    <property type="molecule type" value="Genomic_DNA"/>
</dbReference>
<dbReference type="GO" id="GO:0007034">
    <property type="term" value="P:vacuolar transport"/>
    <property type="evidence" value="ECO:0007669"/>
    <property type="project" value="TreeGrafter"/>
</dbReference>
<evidence type="ECO:0000313" key="2">
    <source>
        <dbReference type="EMBL" id="CAE6522947.1"/>
    </source>
</evidence>
<feature type="compositionally biased region" description="Low complexity" evidence="1">
    <location>
        <begin position="57"/>
        <end position="68"/>
    </location>
</feature>
<sequence length="177" mass="19603">MSAPFANLYYKRAVATPRTCYICSKPTTTVLSTQPVVDFIYTCDTHLSDTGFVTLQAPSASPTPSASAEEIARIKSEWEAKQKKKQEQAGNDKKDGEDKKDDEKKDGDKDKVVSLKPASPAPVASGSTTPKHDKYALHRQFYTMRLTDHRRRRQQKEVDALAPKLSSTGLSVPKQMG</sequence>
<feature type="compositionally biased region" description="Basic and acidic residues" evidence="1">
    <location>
        <begin position="70"/>
        <end position="113"/>
    </location>
</feature>
<dbReference type="PANTHER" id="PTHR28218">
    <property type="entry name" value="VPS4-ASSOCIATED PROTEIN 1"/>
    <property type="match status" value="1"/>
</dbReference>
<evidence type="ECO:0008006" key="4">
    <source>
        <dbReference type="Google" id="ProtNLM"/>
    </source>
</evidence>
<dbReference type="PANTHER" id="PTHR28218:SF1">
    <property type="entry name" value="VPS4-ASSOCIATED PROTEIN 1"/>
    <property type="match status" value="1"/>
</dbReference>
<dbReference type="Proteomes" id="UP000663853">
    <property type="component" value="Unassembled WGS sequence"/>
</dbReference>
<name>A0A8H3DF35_9AGAM</name>
<dbReference type="Pfam" id="PF08432">
    <property type="entry name" value="Vfa1"/>
    <property type="match status" value="1"/>
</dbReference>
<dbReference type="AlphaFoldDB" id="A0A8H3DF35"/>
<evidence type="ECO:0000256" key="1">
    <source>
        <dbReference type="SAM" id="MobiDB-lite"/>
    </source>
</evidence>
<reference evidence="2" key="1">
    <citation type="submission" date="2021-01" db="EMBL/GenBank/DDBJ databases">
        <authorList>
            <person name="Kaushik A."/>
        </authorList>
    </citation>
    <scope>NUCLEOTIDE SEQUENCE</scope>
    <source>
        <strain evidence="2">AG6-10EEA</strain>
    </source>
</reference>
<dbReference type="InterPro" id="IPR013640">
    <property type="entry name" value="Vfa1"/>
</dbReference>
<dbReference type="GO" id="GO:0005768">
    <property type="term" value="C:endosome"/>
    <property type="evidence" value="ECO:0007669"/>
    <property type="project" value="TreeGrafter"/>
</dbReference>